<feature type="transmembrane region" description="Helical" evidence="2">
    <location>
        <begin position="298"/>
        <end position="322"/>
    </location>
</feature>
<reference evidence="4 5" key="1">
    <citation type="submission" date="2017-07" db="EMBL/GenBank/DDBJ databases">
        <title>Draft whole genome sequences of clinical Proprionibacteriaceae strains.</title>
        <authorList>
            <person name="Bernier A.-M."/>
            <person name="Bernard K."/>
            <person name="Domingo M.-C."/>
        </authorList>
    </citation>
    <scope>NUCLEOTIDE SEQUENCE [LARGE SCALE GENOMIC DNA]</scope>
    <source>
        <strain evidence="4 5">NML 130396</strain>
    </source>
</reference>
<keyword evidence="2" id="KW-0472">Membrane</keyword>
<evidence type="ECO:0000256" key="1">
    <source>
        <dbReference type="SAM" id="MobiDB-lite"/>
    </source>
</evidence>
<proteinExistence type="predicted"/>
<keyword evidence="3" id="KW-0732">Signal</keyword>
<evidence type="ECO:0000313" key="5">
    <source>
        <dbReference type="Proteomes" id="UP000216311"/>
    </source>
</evidence>
<dbReference type="EMBL" id="NMVQ01000043">
    <property type="protein sequence ID" value="OYO18642.1"/>
    <property type="molecule type" value="Genomic_DNA"/>
</dbReference>
<keyword evidence="5" id="KW-1185">Reference proteome</keyword>
<evidence type="ECO:0000313" key="4">
    <source>
        <dbReference type="EMBL" id="OYO18642.1"/>
    </source>
</evidence>
<evidence type="ECO:0008006" key="6">
    <source>
        <dbReference type="Google" id="ProtNLM"/>
    </source>
</evidence>
<dbReference type="Proteomes" id="UP000216311">
    <property type="component" value="Unassembled WGS sequence"/>
</dbReference>
<feature type="compositionally biased region" description="Low complexity" evidence="1">
    <location>
        <begin position="254"/>
        <end position="283"/>
    </location>
</feature>
<evidence type="ECO:0000256" key="2">
    <source>
        <dbReference type="SAM" id="Phobius"/>
    </source>
</evidence>
<dbReference type="AlphaFoldDB" id="A0A255GT49"/>
<dbReference type="RefSeq" id="WP_094364875.1">
    <property type="nucleotide sequence ID" value="NZ_NMVQ01000043.1"/>
</dbReference>
<name>A0A255GT49_9ACTN</name>
<comment type="caution">
    <text evidence="4">The sequence shown here is derived from an EMBL/GenBank/DDBJ whole genome shotgun (WGS) entry which is preliminary data.</text>
</comment>
<feature type="signal peptide" evidence="3">
    <location>
        <begin position="1"/>
        <end position="29"/>
    </location>
</feature>
<gene>
    <name evidence="4" type="ORF">CGZ93_14570</name>
</gene>
<keyword evidence="2" id="KW-1133">Transmembrane helix</keyword>
<sequence length="330" mass="34577">MDRPRAVLAGTVAVLALALPMGVAGPAYANPASTPAAQAPNGVLLEAIPERTTWKLHERVPVNGRLTATGRPIPNATIGLGIDGDVDAQHVTTDADGRWRAELSLDESWGMTEHSLSVFFAGDPNFPAAGASVPITVVADRISPMVLTVAPHPEPVRAGQTVSLTGGLRRDENKPSVGNQIVAVLDPTLNSYEFATTDEQGNFKLELTLPSQAGNWSQGFPRYPVKVRFEGDFWSAVAEQEVMLTLAEPPPVAAPSATPTPTRRVTPAPATPTASPTPVGAAGSEAPPRQVGAMLLPAWLVSRATLMAIGAVLLTLMGAALFSHGRRRHG</sequence>
<dbReference type="OrthoDB" id="3447380at2"/>
<feature type="chain" id="PRO_5012784387" description="Carboxypeptidase regulatory-like domain-containing protein" evidence="3">
    <location>
        <begin position="30"/>
        <end position="330"/>
    </location>
</feature>
<keyword evidence="2" id="KW-0812">Transmembrane</keyword>
<feature type="region of interest" description="Disordered" evidence="1">
    <location>
        <begin position="250"/>
        <end position="286"/>
    </location>
</feature>
<accession>A0A255GT49</accession>
<protein>
    <recommendedName>
        <fullName evidence="6">Carboxypeptidase regulatory-like domain-containing protein</fullName>
    </recommendedName>
</protein>
<evidence type="ECO:0000256" key="3">
    <source>
        <dbReference type="SAM" id="SignalP"/>
    </source>
</evidence>
<organism evidence="4 5">
    <name type="scientific">Enemella dayhoffiae</name>
    <dbReference type="NCBI Taxonomy" id="2016507"/>
    <lineage>
        <taxon>Bacteria</taxon>
        <taxon>Bacillati</taxon>
        <taxon>Actinomycetota</taxon>
        <taxon>Actinomycetes</taxon>
        <taxon>Propionibacteriales</taxon>
        <taxon>Propionibacteriaceae</taxon>
        <taxon>Enemella</taxon>
    </lineage>
</organism>